<dbReference type="EMBL" id="CP126446">
    <property type="protein sequence ID" value="WIF99613.1"/>
    <property type="molecule type" value="Genomic_DNA"/>
</dbReference>
<evidence type="ECO:0000313" key="4">
    <source>
        <dbReference type="Proteomes" id="UP001236652"/>
    </source>
</evidence>
<feature type="signal peptide" evidence="2">
    <location>
        <begin position="1"/>
        <end position="24"/>
    </location>
</feature>
<keyword evidence="2" id="KW-0732">Signal</keyword>
<sequence>MKRILFFVVAIFLLSSTVINTVQASPNGGKGINEKLGVPIVVYGETLTDEQEEEVRNQLNVENRDAVDEYSVNGQDIANYIGGNPNSRMYSSVKITPEEEGSGLNVNIITPDNITQVTKEMYKNALLTAGVTDATVDVASPVQVSGHSALTGIYKAYDVNGAKLDSDRMKVASEELDVATKLAEEAGIDKEKVSQLISEIKKEIAKQNPVTREEVEQIVKDQLDSLNINLNPQDVERLTNLFDQIRKLNINFDDVQKQLEDIAASAKDLLNDEGFWNSIASFFERILTAISELIQSLLNAIRSIFA</sequence>
<organism evidence="3 4">
    <name type="scientific">Pontibacillus chungwhensis</name>
    <dbReference type="NCBI Taxonomy" id="265426"/>
    <lineage>
        <taxon>Bacteria</taxon>
        <taxon>Bacillati</taxon>
        <taxon>Bacillota</taxon>
        <taxon>Bacilli</taxon>
        <taxon>Bacillales</taxon>
        <taxon>Bacillaceae</taxon>
        <taxon>Pontibacillus</taxon>
    </lineage>
</organism>
<gene>
    <name evidence="3" type="ORF">QNI29_08135</name>
</gene>
<keyword evidence="4" id="KW-1185">Reference proteome</keyword>
<dbReference type="Pfam" id="PF06207">
    <property type="entry name" value="DUF1002"/>
    <property type="match status" value="1"/>
</dbReference>
<dbReference type="Proteomes" id="UP001236652">
    <property type="component" value="Chromosome"/>
</dbReference>
<feature type="coiled-coil region" evidence="1">
    <location>
        <begin position="238"/>
        <end position="265"/>
    </location>
</feature>
<keyword evidence="1" id="KW-0175">Coiled coil</keyword>
<evidence type="ECO:0000256" key="1">
    <source>
        <dbReference type="SAM" id="Coils"/>
    </source>
</evidence>
<proteinExistence type="predicted"/>
<evidence type="ECO:0000313" key="3">
    <source>
        <dbReference type="EMBL" id="WIF99613.1"/>
    </source>
</evidence>
<dbReference type="RefSeq" id="WP_231415930.1">
    <property type="nucleotide sequence ID" value="NZ_CP126446.1"/>
</dbReference>
<evidence type="ECO:0000256" key="2">
    <source>
        <dbReference type="SAM" id="SignalP"/>
    </source>
</evidence>
<reference evidence="3 4" key="1">
    <citation type="submission" date="2023-05" db="EMBL/GenBank/DDBJ databases">
        <title>Comparative genomics reveals the evidence of polycyclic aromatic hydrocarbons degradation in moderately halophilic genus Pontibacillus.</title>
        <authorList>
            <person name="Yang H."/>
            <person name="Qian Z."/>
        </authorList>
    </citation>
    <scope>NUCLEOTIDE SEQUENCE [LARGE SCALE GENOMIC DNA]</scope>
    <source>
        <strain evidence="4">HN14</strain>
    </source>
</reference>
<name>A0ABY8V2E0_9BACI</name>
<dbReference type="InterPro" id="IPR009343">
    <property type="entry name" value="DUF1002"/>
</dbReference>
<feature type="chain" id="PRO_5047313439" evidence="2">
    <location>
        <begin position="25"/>
        <end position="306"/>
    </location>
</feature>
<accession>A0ABY8V2E0</accession>
<protein>
    <submittedName>
        <fullName evidence="3">DUF1002 domain-containing protein</fullName>
    </submittedName>
</protein>